<evidence type="ECO:0000256" key="6">
    <source>
        <dbReference type="ARBA" id="ARBA00023054"/>
    </source>
</evidence>
<dbReference type="Gene3D" id="3.40.850.10">
    <property type="entry name" value="Kinesin motor domain"/>
    <property type="match status" value="1"/>
</dbReference>
<evidence type="ECO:0000256" key="8">
    <source>
        <dbReference type="ARBA" id="ARBA00023212"/>
    </source>
</evidence>
<evidence type="ECO:0000259" key="13">
    <source>
        <dbReference type="PROSITE" id="PS50067"/>
    </source>
</evidence>
<evidence type="ECO:0000256" key="2">
    <source>
        <dbReference type="ARBA" id="ARBA00022490"/>
    </source>
</evidence>
<dbReference type="FunFam" id="3.40.850.10:FF:000029">
    <property type="entry name" value="Kinesin-like protein KIF17"/>
    <property type="match status" value="1"/>
</dbReference>
<keyword evidence="2" id="KW-0963">Cytoplasm</keyword>
<dbReference type="PRINTS" id="PR00380">
    <property type="entry name" value="KINESINHEAVY"/>
</dbReference>
<feature type="coiled-coil region" evidence="11">
    <location>
        <begin position="443"/>
        <end position="615"/>
    </location>
</feature>
<organism evidence="14">
    <name type="scientific">Micromonas pusilla</name>
    <name type="common">Picoplanktonic green alga</name>
    <name type="synonym">Chromulina pusilla</name>
    <dbReference type="NCBI Taxonomy" id="38833"/>
    <lineage>
        <taxon>Eukaryota</taxon>
        <taxon>Viridiplantae</taxon>
        <taxon>Chlorophyta</taxon>
        <taxon>Mamiellophyceae</taxon>
        <taxon>Mamiellales</taxon>
        <taxon>Mamiellaceae</taxon>
        <taxon>Micromonas</taxon>
    </lineage>
</organism>
<feature type="domain" description="Kinesin motor" evidence="13">
    <location>
        <begin position="7"/>
        <end position="345"/>
    </location>
</feature>
<dbReference type="AlphaFoldDB" id="A0A7S0CVC7"/>
<proteinExistence type="inferred from homology"/>
<reference evidence="14" key="1">
    <citation type="submission" date="2021-01" db="EMBL/GenBank/DDBJ databases">
        <authorList>
            <person name="Corre E."/>
            <person name="Pelletier E."/>
            <person name="Niang G."/>
            <person name="Scheremetjew M."/>
            <person name="Finn R."/>
            <person name="Kale V."/>
            <person name="Holt S."/>
            <person name="Cochrane G."/>
            <person name="Meng A."/>
            <person name="Brown T."/>
            <person name="Cohen L."/>
        </authorList>
    </citation>
    <scope>NUCLEOTIDE SEQUENCE</scope>
    <source>
        <strain evidence="14">CCAC1681</strain>
    </source>
</reference>
<keyword evidence="8" id="KW-0206">Cytoskeleton</keyword>
<dbReference type="GO" id="GO:0005874">
    <property type="term" value="C:microtubule"/>
    <property type="evidence" value="ECO:0007669"/>
    <property type="project" value="UniProtKB-KW"/>
</dbReference>
<dbReference type="SUPFAM" id="SSF52540">
    <property type="entry name" value="P-loop containing nucleoside triphosphate hydrolases"/>
    <property type="match status" value="1"/>
</dbReference>
<feature type="region of interest" description="Disordered" evidence="12">
    <location>
        <begin position="805"/>
        <end position="840"/>
    </location>
</feature>
<dbReference type="InterPro" id="IPR019821">
    <property type="entry name" value="Kinesin_motor_CS"/>
</dbReference>
<evidence type="ECO:0000313" key="14">
    <source>
        <dbReference type="EMBL" id="CAD8435219.1"/>
    </source>
</evidence>
<keyword evidence="6 11" id="KW-0175">Coiled coil</keyword>
<dbReference type="GO" id="GO:0007018">
    <property type="term" value="P:microtubule-based movement"/>
    <property type="evidence" value="ECO:0007669"/>
    <property type="project" value="InterPro"/>
</dbReference>
<evidence type="ECO:0000256" key="10">
    <source>
        <dbReference type="RuleBase" id="RU000394"/>
    </source>
</evidence>
<evidence type="ECO:0000256" key="12">
    <source>
        <dbReference type="SAM" id="MobiDB-lite"/>
    </source>
</evidence>
<gene>
    <name evidence="14" type="ORF">MSP1401_LOCUS3476</name>
</gene>
<dbReference type="InterPro" id="IPR027417">
    <property type="entry name" value="P-loop_NTPase"/>
</dbReference>
<feature type="compositionally biased region" description="Low complexity" evidence="12">
    <location>
        <begin position="818"/>
        <end position="840"/>
    </location>
</feature>
<feature type="binding site" evidence="9">
    <location>
        <begin position="95"/>
        <end position="102"/>
    </location>
    <ligand>
        <name>ATP</name>
        <dbReference type="ChEBI" id="CHEBI:30616"/>
    </ligand>
</feature>
<dbReference type="PROSITE" id="PS50067">
    <property type="entry name" value="KINESIN_MOTOR_2"/>
    <property type="match status" value="1"/>
</dbReference>
<dbReference type="Pfam" id="PF00225">
    <property type="entry name" value="Kinesin"/>
    <property type="match status" value="1"/>
</dbReference>
<dbReference type="EMBL" id="HBEN01004279">
    <property type="protein sequence ID" value="CAD8435219.1"/>
    <property type="molecule type" value="Transcribed_RNA"/>
</dbReference>
<evidence type="ECO:0000256" key="7">
    <source>
        <dbReference type="ARBA" id="ARBA00023175"/>
    </source>
</evidence>
<evidence type="ECO:0000256" key="3">
    <source>
        <dbReference type="ARBA" id="ARBA00022701"/>
    </source>
</evidence>
<accession>A0A7S0CVC7</accession>
<dbReference type="InterPro" id="IPR001752">
    <property type="entry name" value="Kinesin_motor_dom"/>
</dbReference>
<evidence type="ECO:0000256" key="11">
    <source>
        <dbReference type="SAM" id="Coils"/>
    </source>
</evidence>
<dbReference type="GO" id="GO:0005524">
    <property type="term" value="F:ATP binding"/>
    <property type="evidence" value="ECO:0007669"/>
    <property type="project" value="UniProtKB-UniRule"/>
</dbReference>
<comment type="similarity">
    <text evidence="9 10">Belongs to the TRAFAC class myosin-kinesin ATPase superfamily. Kinesin family.</text>
</comment>
<feature type="compositionally biased region" description="Basic and acidic residues" evidence="12">
    <location>
        <begin position="807"/>
        <end position="816"/>
    </location>
</feature>
<keyword evidence="3 10" id="KW-0493">Microtubule</keyword>
<dbReference type="PANTHER" id="PTHR47969">
    <property type="entry name" value="CHROMOSOME-ASSOCIATED KINESIN KIF4A-RELATED"/>
    <property type="match status" value="1"/>
</dbReference>
<keyword evidence="7 9" id="KW-0505">Motor protein</keyword>
<keyword evidence="5 9" id="KW-0067">ATP-binding</keyword>
<evidence type="ECO:0000256" key="5">
    <source>
        <dbReference type="ARBA" id="ARBA00022840"/>
    </source>
</evidence>
<evidence type="ECO:0000256" key="9">
    <source>
        <dbReference type="PROSITE-ProRule" id="PRU00283"/>
    </source>
</evidence>
<evidence type="ECO:0000256" key="4">
    <source>
        <dbReference type="ARBA" id="ARBA00022741"/>
    </source>
</evidence>
<dbReference type="InterPro" id="IPR027640">
    <property type="entry name" value="Kinesin-like_fam"/>
</dbReference>
<dbReference type="GO" id="GO:0008017">
    <property type="term" value="F:microtubule binding"/>
    <property type="evidence" value="ECO:0007669"/>
    <property type="project" value="InterPro"/>
</dbReference>
<dbReference type="InterPro" id="IPR036961">
    <property type="entry name" value="Kinesin_motor_dom_sf"/>
</dbReference>
<dbReference type="SMART" id="SM00129">
    <property type="entry name" value="KISc"/>
    <property type="match status" value="1"/>
</dbReference>
<comment type="subcellular location">
    <subcellularLocation>
        <location evidence="1">Cytoplasm</location>
        <location evidence="1">Cytoskeleton</location>
    </subcellularLocation>
</comment>
<dbReference type="GO" id="GO:0003777">
    <property type="term" value="F:microtubule motor activity"/>
    <property type="evidence" value="ECO:0007669"/>
    <property type="project" value="InterPro"/>
</dbReference>
<dbReference type="PROSITE" id="PS00411">
    <property type="entry name" value="KINESIN_MOTOR_1"/>
    <property type="match status" value="1"/>
</dbReference>
<keyword evidence="4 9" id="KW-0547">Nucleotide-binding</keyword>
<protein>
    <recommendedName>
        <fullName evidence="10">Kinesin-like protein</fullName>
    </recommendedName>
</protein>
<name>A0A7S0CVC7_MICPS</name>
<evidence type="ECO:0000256" key="1">
    <source>
        <dbReference type="ARBA" id="ARBA00004245"/>
    </source>
</evidence>
<dbReference type="PANTHER" id="PTHR47969:SF21">
    <property type="entry name" value="KINESIN-LIKE PROTEIN"/>
    <property type="match status" value="1"/>
</dbReference>
<sequence length="840" mass="93091">MSGGKDNVQVVVRCRPLFGKEIAENRERIVEMDVSRGQVTLRNPKETTERSDVKNYTFDKIFDWNCTQRDVYDGAAARIVDASVEGYNGTIFCYGQTGTGKTHTMEGKDEPPSERGILPHAFRHVFDAVAQNAAPGVESLVRASFLEIYNENVRDLLAKDQSKTCELKETPDRGVYVNGLTTFVVKSAQEMHNILQVGKKNRSVGATLMNADSSRSHSIFTVTVETSRVRPGDPPGAEPHITVGKLNLVDLAGSERQSKTQASGDRLKEATKINLSLSALGNVISALVDGKSQHIPYRDSKLTRLLQDSLGGNTKTVMIANVGPADYNLDETVSTLRYANRAKNIKNKPKINEDAKDAMLREFQEEIARLKAQLESGGAGSGAFDANASFTSGGYDGEDADGAADADVDPDEDQLAALRREVAAEMEASMRDAGSLADLAKIKEKAEAGAREEMEKMMRAKDASVEERERVRRAMEEQSIELELQLEEARRDRSKRDATETRLREMESKLIHGVDDLEKRNLELLEEARAVEDLLEERAVGNEQARRKIETLELNAKQRRLDFTEKQNAVAEITRLLRGSFHKYQSAKADLETHARLLRREKEDMVDSINLLRRQLALKETLIDAFVPRETAAKVTAFAVWEDDAERWVLEKISNRHESSETASLESSGDVYAETENVSAVRDKDADGELRAARLAARRRERRGLRPTCDADELRPTCDRARVAVAMGDTNPRYVSENILRLDLDFPERTTFDLFGEEAATLFAENGERVDPRSAARDAASGVQAVLDIAFAGDRGARLAPYSNAKGAERAYRAAEKPTAGDAAAYARRAPARPASAKRR</sequence>